<reference evidence="1 2" key="1">
    <citation type="submission" date="2019-10" db="EMBL/GenBank/DDBJ databases">
        <authorList>
            <person name="Karimi E."/>
        </authorList>
    </citation>
    <scope>NUCLEOTIDE SEQUENCE [LARGE SCALE GENOMIC DNA]</scope>
    <source>
        <strain evidence="1">Pantoea sp. 111</strain>
    </source>
</reference>
<evidence type="ECO:0000313" key="2">
    <source>
        <dbReference type="Proteomes" id="UP000433737"/>
    </source>
</evidence>
<protein>
    <submittedName>
        <fullName evidence="1">Uncharacterized protein</fullName>
    </submittedName>
</protein>
<sequence length="43" mass="4845">MSMRGCTYAFDFREGQGIQLNKFIQLVKDLNAGPLRMLFSGSC</sequence>
<accession>A0AAX3JAR5</accession>
<name>A0AAX3JAR5_9GAMM</name>
<organism evidence="1 2">
    <name type="scientific">Pantoea brenneri</name>
    <dbReference type="NCBI Taxonomy" id="472694"/>
    <lineage>
        <taxon>Bacteria</taxon>
        <taxon>Pseudomonadati</taxon>
        <taxon>Pseudomonadota</taxon>
        <taxon>Gammaproteobacteria</taxon>
        <taxon>Enterobacterales</taxon>
        <taxon>Erwiniaceae</taxon>
        <taxon>Pantoea</taxon>
    </lineage>
</organism>
<gene>
    <name evidence="1" type="ORF">PANT111_40208</name>
</gene>
<dbReference type="EMBL" id="CABWMH010000034">
    <property type="protein sequence ID" value="VXC41872.1"/>
    <property type="molecule type" value="Genomic_DNA"/>
</dbReference>
<dbReference type="AlphaFoldDB" id="A0AAX3JAR5"/>
<proteinExistence type="predicted"/>
<comment type="caution">
    <text evidence="1">The sequence shown here is derived from an EMBL/GenBank/DDBJ whole genome shotgun (WGS) entry which is preliminary data.</text>
</comment>
<dbReference type="Proteomes" id="UP000433737">
    <property type="component" value="Unassembled WGS sequence"/>
</dbReference>
<evidence type="ECO:0000313" key="1">
    <source>
        <dbReference type="EMBL" id="VXC41872.1"/>
    </source>
</evidence>